<evidence type="ECO:0000256" key="3">
    <source>
        <dbReference type="ARBA" id="ARBA00022676"/>
    </source>
</evidence>
<keyword evidence="2" id="KW-1003">Cell membrane</keyword>
<reference evidence="8" key="1">
    <citation type="submission" date="2018-06" db="EMBL/GenBank/DDBJ databases">
        <authorList>
            <person name="Zhirakovskaya E."/>
        </authorList>
    </citation>
    <scope>NUCLEOTIDE SEQUENCE</scope>
</reference>
<dbReference type="Gene3D" id="3.90.550.10">
    <property type="entry name" value="Spore Coat Polysaccharide Biosynthesis Protein SpsA, Chain A"/>
    <property type="match status" value="1"/>
</dbReference>
<keyword evidence="6" id="KW-1133">Transmembrane helix</keyword>
<comment type="subcellular location">
    <subcellularLocation>
        <location evidence="1">Cell membrane</location>
    </subcellularLocation>
</comment>
<evidence type="ECO:0000256" key="4">
    <source>
        <dbReference type="ARBA" id="ARBA00022679"/>
    </source>
</evidence>
<feature type="transmembrane region" description="Helical" evidence="6">
    <location>
        <begin position="249"/>
        <end position="266"/>
    </location>
</feature>
<gene>
    <name evidence="8" type="ORF">MNBD_NITROSPINAE02-1155</name>
</gene>
<dbReference type="InterPro" id="IPR001173">
    <property type="entry name" value="Glyco_trans_2-like"/>
</dbReference>
<dbReference type="SUPFAM" id="SSF53448">
    <property type="entry name" value="Nucleotide-diphospho-sugar transferases"/>
    <property type="match status" value="1"/>
</dbReference>
<dbReference type="Pfam" id="PF00535">
    <property type="entry name" value="Glycos_transf_2"/>
    <property type="match status" value="1"/>
</dbReference>
<dbReference type="InterPro" id="IPR029044">
    <property type="entry name" value="Nucleotide-diphossugar_trans"/>
</dbReference>
<name>A0A3B1CFU1_9ZZZZ</name>
<keyword evidence="4 8" id="KW-0808">Transferase</keyword>
<sequence>MTSTSNLKISVIIPVHHGGDNFLKCLQSFSNGSHIPAEIIVVADGETDGSGSLAQKLGVRVLSLSETGGPARARNLGAAMARGDIFLFIDADVTISANTVNQIATAFENDPTLDAIIGSYDDAPMATNFLSQYKNLLHHHVHQIANEEASTFWGACGAIRRDVFVELGGFDESYRRPSIEDIELGYRLKKAGGKISLIKSLQVKHLKRWGVGSLLKSDIFQRAAPWTAVMLRDKLVINDLNLRFSNRTSVILVYCVLCALPLVWWWNISLMWAGAFSVLLFALNVPVYIFFMRLRGPAFTFKAVLWHWFSYIYSPLGMAVGAVSYLLSWLTKKNPLLPIPEAQPKEKDFIK</sequence>
<dbReference type="AlphaFoldDB" id="A0A3B1CFU1"/>
<evidence type="ECO:0000256" key="5">
    <source>
        <dbReference type="ARBA" id="ARBA00023136"/>
    </source>
</evidence>
<proteinExistence type="predicted"/>
<dbReference type="PANTHER" id="PTHR43646:SF2">
    <property type="entry name" value="GLYCOSYLTRANSFERASE 2-LIKE DOMAIN-CONTAINING PROTEIN"/>
    <property type="match status" value="1"/>
</dbReference>
<dbReference type="PANTHER" id="PTHR43646">
    <property type="entry name" value="GLYCOSYLTRANSFERASE"/>
    <property type="match status" value="1"/>
</dbReference>
<dbReference type="GO" id="GO:0004582">
    <property type="term" value="F:dolichyl-phosphate beta-D-mannosyltransferase activity"/>
    <property type="evidence" value="ECO:0007669"/>
    <property type="project" value="UniProtKB-EC"/>
</dbReference>
<keyword evidence="6" id="KW-0812">Transmembrane</keyword>
<evidence type="ECO:0000256" key="1">
    <source>
        <dbReference type="ARBA" id="ARBA00004236"/>
    </source>
</evidence>
<dbReference type="EMBL" id="UOGE01000106">
    <property type="protein sequence ID" value="VAX25431.1"/>
    <property type="molecule type" value="Genomic_DNA"/>
</dbReference>
<dbReference type="GO" id="GO:0005886">
    <property type="term" value="C:plasma membrane"/>
    <property type="evidence" value="ECO:0007669"/>
    <property type="project" value="UniProtKB-SubCell"/>
</dbReference>
<evidence type="ECO:0000256" key="6">
    <source>
        <dbReference type="SAM" id="Phobius"/>
    </source>
</evidence>
<feature type="transmembrane region" description="Helical" evidence="6">
    <location>
        <begin position="303"/>
        <end position="327"/>
    </location>
</feature>
<organism evidence="8">
    <name type="scientific">hydrothermal vent metagenome</name>
    <dbReference type="NCBI Taxonomy" id="652676"/>
    <lineage>
        <taxon>unclassified sequences</taxon>
        <taxon>metagenomes</taxon>
        <taxon>ecological metagenomes</taxon>
    </lineage>
</organism>
<evidence type="ECO:0000259" key="7">
    <source>
        <dbReference type="Pfam" id="PF00535"/>
    </source>
</evidence>
<feature type="transmembrane region" description="Helical" evidence="6">
    <location>
        <begin position="272"/>
        <end position="291"/>
    </location>
</feature>
<evidence type="ECO:0000256" key="2">
    <source>
        <dbReference type="ARBA" id="ARBA00022475"/>
    </source>
</evidence>
<dbReference type="EC" id="2.4.1.83" evidence="8"/>
<evidence type="ECO:0000313" key="8">
    <source>
        <dbReference type="EMBL" id="VAX25431.1"/>
    </source>
</evidence>
<accession>A0A3B1CFU1</accession>
<protein>
    <submittedName>
        <fullName evidence="8">Dolichol-phosphate mannosyltransferase in lipid-linked oligosaccharide synthesis cluster</fullName>
        <ecNumber evidence="8">2.4.1.83</ecNumber>
    </submittedName>
</protein>
<feature type="domain" description="Glycosyltransferase 2-like" evidence="7">
    <location>
        <begin position="10"/>
        <end position="167"/>
    </location>
</feature>
<keyword evidence="5 6" id="KW-0472">Membrane</keyword>
<keyword evidence="3 8" id="KW-0328">Glycosyltransferase</keyword>